<evidence type="ECO:0000313" key="2">
    <source>
        <dbReference type="RefSeq" id="XP_075100742.1"/>
    </source>
</evidence>
<dbReference type="RefSeq" id="XP_075100742.1">
    <property type="nucleotide sequence ID" value="XM_075244641.1"/>
</dbReference>
<sequence length="127" mass="14471">MELLASAHISSRLNKSTIQLCKVGALDPKKVKGTILVCLRGDNAKVDKGQQAALACAQLEWFYPTIMHLAMKLLLILTSYLLRKLVTLMDLNSSLMLIQQVHLQLPLHIQRLNWEQSQLQSWKPFHQ</sequence>
<reference evidence="1" key="1">
    <citation type="journal article" date="2014" name="Nat. Commun.">
        <title>The tobacco genome sequence and its comparison with those of tomato and potato.</title>
        <authorList>
            <person name="Sierro N."/>
            <person name="Battey J.N."/>
            <person name="Ouadi S."/>
            <person name="Bakaher N."/>
            <person name="Bovet L."/>
            <person name="Willig A."/>
            <person name="Goepfert S."/>
            <person name="Peitsch M.C."/>
            <person name="Ivanov N.V."/>
        </authorList>
    </citation>
    <scope>NUCLEOTIDE SEQUENCE [LARGE SCALE GENOMIC DNA]</scope>
</reference>
<keyword evidence="1" id="KW-1185">Reference proteome</keyword>
<organism evidence="1 2">
    <name type="scientific">Nicotiana tabacum</name>
    <name type="common">Common tobacco</name>
    <dbReference type="NCBI Taxonomy" id="4097"/>
    <lineage>
        <taxon>Eukaryota</taxon>
        <taxon>Viridiplantae</taxon>
        <taxon>Streptophyta</taxon>
        <taxon>Embryophyta</taxon>
        <taxon>Tracheophyta</taxon>
        <taxon>Spermatophyta</taxon>
        <taxon>Magnoliopsida</taxon>
        <taxon>eudicotyledons</taxon>
        <taxon>Gunneridae</taxon>
        <taxon>Pentapetalae</taxon>
        <taxon>asterids</taxon>
        <taxon>lamiids</taxon>
        <taxon>Solanales</taxon>
        <taxon>Solanaceae</taxon>
        <taxon>Nicotianoideae</taxon>
        <taxon>Nicotianeae</taxon>
        <taxon>Nicotiana</taxon>
    </lineage>
</organism>
<accession>A0AC58TU47</accession>
<proteinExistence type="predicted"/>
<evidence type="ECO:0000313" key="1">
    <source>
        <dbReference type="Proteomes" id="UP000790787"/>
    </source>
</evidence>
<reference evidence="2" key="2">
    <citation type="submission" date="2025-08" db="UniProtKB">
        <authorList>
            <consortium name="RefSeq"/>
        </authorList>
    </citation>
    <scope>IDENTIFICATION</scope>
    <source>
        <tissue evidence="2">Leaf</tissue>
    </source>
</reference>
<dbReference type="Proteomes" id="UP000790787">
    <property type="component" value="Chromosome 22"/>
</dbReference>
<name>A0AC58TU47_TOBAC</name>
<gene>
    <name evidence="2" type="primary">LOC107776554</name>
</gene>
<protein>
    <submittedName>
        <fullName evidence="2">Uncharacterized protein LOC107776554</fullName>
    </submittedName>
</protein>